<protein>
    <submittedName>
        <fullName evidence="1">Uncharacterized protein</fullName>
    </submittedName>
</protein>
<proteinExistence type="predicted"/>
<gene>
    <name evidence="1" type="ORF">BKD09_15020</name>
</gene>
<evidence type="ECO:0000313" key="1">
    <source>
        <dbReference type="EMBL" id="APG09650.1"/>
    </source>
</evidence>
<sequence>MRHVVRPRLQHGRSAVLAKKKKLVRREWTKENIKELKAHSKARTPVVKIAKMTKRTEGALRQKAIVLGIGLGHQR</sequence>
<organism evidence="1 2">
    <name type="scientific">Bradyrhizobium japonicum</name>
    <dbReference type="NCBI Taxonomy" id="375"/>
    <lineage>
        <taxon>Bacteria</taxon>
        <taxon>Pseudomonadati</taxon>
        <taxon>Pseudomonadota</taxon>
        <taxon>Alphaproteobacteria</taxon>
        <taxon>Hyphomicrobiales</taxon>
        <taxon>Nitrobacteraceae</taxon>
        <taxon>Bradyrhizobium</taxon>
    </lineage>
</organism>
<evidence type="ECO:0000313" key="2">
    <source>
        <dbReference type="Proteomes" id="UP000181962"/>
    </source>
</evidence>
<dbReference type="AlphaFoldDB" id="A0A1L3F8K8"/>
<name>A0A1L3F8K8_BRAJP</name>
<dbReference type="Proteomes" id="UP000181962">
    <property type="component" value="Chromosome"/>
</dbReference>
<reference evidence="1 2" key="1">
    <citation type="submission" date="2016-11" db="EMBL/GenBank/DDBJ databases">
        <title>Complete Genome Sequence of Bradyrhizobium sp. strain J5, an isolated from soybean nodule in Hokkaido.</title>
        <authorList>
            <person name="Kanehara K."/>
        </authorList>
    </citation>
    <scope>NUCLEOTIDE SEQUENCE [LARGE SCALE GENOMIC DNA]</scope>
    <source>
        <strain evidence="1 2">J5</strain>
    </source>
</reference>
<accession>A0A1L3F8K8</accession>
<dbReference type="EMBL" id="CP017637">
    <property type="protein sequence ID" value="APG09650.1"/>
    <property type="molecule type" value="Genomic_DNA"/>
</dbReference>